<sequence length="214" mass="22581">MDDGEAQGATTRGTGAAEAKPPRAPRKPRADSLRNRESLLTAARVVFAEGGPDASLEAVARRAGLGIGTLYRHFPTREALFQAVYRREAEELAALAEGLAGANDPVEALRRWLTAAVGMVATKKGMVAVLSPTLDTGDPLFAEVKAMLLGALEALTARAVDAGAIRPDVPAADVMQALFSFCYAIEGPAWQPAVLRLLDVFVDGLRLPPDPARP</sequence>
<evidence type="ECO:0000256" key="5">
    <source>
        <dbReference type="SAM" id="MobiDB-lite"/>
    </source>
</evidence>
<reference evidence="7 8" key="1">
    <citation type="submission" date="2016-10" db="EMBL/GenBank/DDBJ databases">
        <authorList>
            <person name="de Groot N.N."/>
        </authorList>
    </citation>
    <scope>NUCLEOTIDE SEQUENCE [LARGE SCALE GENOMIC DNA]</scope>
    <source>
        <strain evidence="7 8">CGMCC 1.11030</strain>
    </source>
</reference>
<evidence type="ECO:0000259" key="6">
    <source>
        <dbReference type="PROSITE" id="PS50977"/>
    </source>
</evidence>
<protein>
    <submittedName>
        <fullName evidence="7">Transcriptional regulator, TetR family</fullName>
    </submittedName>
</protein>
<dbReference type="PANTHER" id="PTHR30055:SF234">
    <property type="entry name" value="HTH-TYPE TRANSCRIPTIONAL REGULATOR BETI"/>
    <property type="match status" value="1"/>
</dbReference>
<evidence type="ECO:0000313" key="8">
    <source>
        <dbReference type="Proteomes" id="UP000199377"/>
    </source>
</evidence>
<organism evidence="7 8">
    <name type="scientific">Albimonas pacifica</name>
    <dbReference type="NCBI Taxonomy" id="1114924"/>
    <lineage>
        <taxon>Bacteria</taxon>
        <taxon>Pseudomonadati</taxon>
        <taxon>Pseudomonadota</taxon>
        <taxon>Alphaproteobacteria</taxon>
        <taxon>Rhodobacterales</taxon>
        <taxon>Paracoccaceae</taxon>
        <taxon>Albimonas</taxon>
    </lineage>
</organism>
<keyword evidence="3" id="KW-0804">Transcription</keyword>
<dbReference type="PROSITE" id="PS50977">
    <property type="entry name" value="HTH_TETR_2"/>
    <property type="match status" value="1"/>
</dbReference>
<evidence type="ECO:0000256" key="1">
    <source>
        <dbReference type="ARBA" id="ARBA00023015"/>
    </source>
</evidence>
<keyword evidence="2 4" id="KW-0238">DNA-binding</keyword>
<dbReference type="InterPro" id="IPR009057">
    <property type="entry name" value="Homeodomain-like_sf"/>
</dbReference>
<keyword evidence="1" id="KW-0805">Transcription regulation</keyword>
<dbReference type="Gene3D" id="1.10.357.10">
    <property type="entry name" value="Tetracycline Repressor, domain 2"/>
    <property type="match status" value="1"/>
</dbReference>
<dbReference type="InterPro" id="IPR049445">
    <property type="entry name" value="TetR_SbtR-like_C"/>
</dbReference>
<dbReference type="Pfam" id="PF00440">
    <property type="entry name" value="TetR_N"/>
    <property type="match status" value="1"/>
</dbReference>
<proteinExistence type="predicted"/>
<dbReference type="SUPFAM" id="SSF48498">
    <property type="entry name" value="Tetracyclin repressor-like, C-terminal domain"/>
    <property type="match status" value="1"/>
</dbReference>
<evidence type="ECO:0000256" key="3">
    <source>
        <dbReference type="ARBA" id="ARBA00023163"/>
    </source>
</evidence>
<dbReference type="PRINTS" id="PR00455">
    <property type="entry name" value="HTHTETR"/>
</dbReference>
<dbReference type="SUPFAM" id="SSF46689">
    <property type="entry name" value="Homeodomain-like"/>
    <property type="match status" value="1"/>
</dbReference>
<dbReference type="GO" id="GO:0003700">
    <property type="term" value="F:DNA-binding transcription factor activity"/>
    <property type="evidence" value="ECO:0007669"/>
    <property type="project" value="TreeGrafter"/>
</dbReference>
<evidence type="ECO:0000256" key="2">
    <source>
        <dbReference type="ARBA" id="ARBA00023125"/>
    </source>
</evidence>
<accession>A0A1I3EHK6</accession>
<keyword evidence="8" id="KW-1185">Reference proteome</keyword>
<dbReference type="InterPro" id="IPR001647">
    <property type="entry name" value="HTH_TetR"/>
</dbReference>
<feature type="region of interest" description="Disordered" evidence="5">
    <location>
        <begin position="1"/>
        <end position="34"/>
    </location>
</feature>
<dbReference type="Pfam" id="PF21597">
    <property type="entry name" value="TetR_C_43"/>
    <property type="match status" value="1"/>
</dbReference>
<dbReference type="InterPro" id="IPR036271">
    <property type="entry name" value="Tet_transcr_reg_TetR-rel_C_sf"/>
</dbReference>
<evidence type="ECO:0000256" key="4">
    <source>
        <dbReference type="PROSITE-ProRule" id="PRU00335"/>
    </source>
</evidence>
<name>A0A1I3EHK6_9RHOB</name>
<dbReference type="RefSeq" id="WP_092859152.1">
    <property type="nucleotide sequence ID" value="NZ_FOQH01000003.1"/>
</dbReference>
<dbReference type="PANTHER" id="PTHR30055">
    <property type="entry name" value="HTH-TYPE TRANSCRIPTIONAL REGULATOR RUTR"/>
    <property type="match status" value="1"/>
</dbReference>
<feature type="domain" description="HTH tetR-type" evidence="6">
    <location>
        <begin position="33"/>
        <end position="92"/>
    </location>
</feature>
<dbReference type="Proteomes" id="UP000199377">
    <property type="component" value="Unassembled WGS sequence"/>
</dbReference>
<feature type="compositionally biased region" description="Low complexity" evidence="5">
    <location>
        <begin position="1"/>
        <end position="19"/>
    </location>
</feature>
<gene>
    <name evidence="7" type="ORF">SAMN05216258_103379</name>
</gene>
<feature type="DNA-binding region" description="H-T-H motif" evidence="4">
    <location>
        <begin position="55"/>
        <end position="74"/>
    </location>
</feature>
<dbReference type="AlphaFoldDB" id="A0A1I3EHK6"/>
<dbReference type="STRING" id="1114924.SAMN05216258_103379"/>
<evidence type="ECO:0000313" key="7">
    <source>
        <dbReference type="EMBL" id="SFH98353.1"/>
    </source>
</evidence>
<dbReference type="EMBL" id="FOQH01000003">
    <property type="protein sequence ID" value="SFH98353.1"/>
    <property type="molecule type" value="Genomic_DNA"/>
</dbReference>
<dbReference type="OrthoDB" id="9795011at2"/>
<dbReference type="GO" id="GO:0000976">
    <property type="term" value="F:transcription cis-regulatory region binding"/>
    <property type="evidence" value="ECO:0007669"/>
    <property type="project" value="TreeGrafter"/>
</dbReference>
<dbReference type="InterPro" id="IPR050109">
    <property type="entry name" value="HTH-type_TetR-like_transc_reg"/>
</dbReference>